<accession>A0A917Q4S1</accession>
<feature type="region of interest" description="Disordered" evidence="1">
    <location>
        <begin position="209"/>
        <end position="234"/>
    </location>
</feature>
<dbReference type="Proteomes" id="UP000600449">
    <property type="component" value="Unassembled WGS sequence"/>
</dbReference>
<comment type="caution">
    <text evidence="3">The sequence shown here is derived from an EMBL/GenBank/DDBJ whole genome shotgun (WGS) entry which is preliminary data.</text>
</comment>
<reference evidence="3 4" key="1">
    <citation type="journal article" date="2014" name="Int. J. Syst. Evol. Microbiol.">
        <title>Complete genome sequence of Corynebacterium casei LMG S-19264T (=DSM 44701T), isolated from a smear-ripened cheese.</title>
        <authorList>
            <consortium name="US DOE Joint Genome Institute (JGI-PGF)"/>
            <person name="Walter F."/>
            <person name="Albersmeier A."/>
            <person name="Kalinowski J."/>
            <person name="Ruckert C."/>
        </authorList>
    </citation>
    <scope>NUCLEOTIDE SEQUENCE [LARGE SCALE GENOMIC DNA]</scope>
    <source>
        <strain evidence="3 4">CGMCC 1.9161</strain>
    </source>
</reference>
<feature type="domain" description="REase AHJR-like" evidence="2">
    <location>
        <begin position="12"/>
        <end position="109"/>
    </location>
</feature>
<keyword evidence="4" id="KW-1185">Reference proteome</keyword>
<proteinExistence type="predicted"/>
<evidence type="ECO:0000313" key="4">
    <source>
        <dbReference type="Proteomes" id="UP000600449"/>
    </source>
</evidence>
<dbReference type="RefSeq" id="WP_188910398.1">
    <property type="nucleotide sequence ID" value="NZ_BMMF01000003.1"/>
</dbReference>
<dbReference type="AlphaFoldDB" id="A0A917Q4S1"/>
<dbReference type="InterPro" id="IPR040902">
    <property type="entry name" value="AHJR-like"/>
</dbReference>
<gene>
    <name evidence="3" type="ORF">GCM10011322_10730</name>
</gene>
<protein>
    <recommendedName>
        <fullName evidence="2">REase AHJR-like domain-containing protein</fullName>
    </recommendedName>
</protein>
<dbReference type="Pfam" id="PF18743">
    <property type="entry name" value="AHJR-like"/>
    <property type="match status" value="1"/>
</dbReference>
<sequence>MTIGTRTRAELLAAAGRRLSAEGYDIIVAPDTSLLPEALRARRPDAIAIGRDPKLVVEIASEDPQSASRMAALREALRAEPGWKLHVVLDRASPTSTMPVVDDDDIGSALQRVAEIAPVAPSAALMLAWSSLEALVRVRRPETFARSQVAARIVEHLAAEGIVLPEDADFLRTMAQLRNAVAHGDLTAAVEPSAVDRLVALARDLASSPDLADQRNRGIDAARPHAPSPSFAGR</sequence>
<organism evidence="3 4">
    <name type="scientific">Salinarimonas ramus</name>
    <dbReference type="NCBI Taxonomy" id="690164"/>
    <lineage>
        <taxon>Bacteria</taxon>
        <taxon>Pseudomonadati</taxon>
        <taxon>Pseudomonadota</taxon>
        <taxon>Alphaproteobacteria</taxon>
        <taxon>Hyphomicrobiales</taxon>
        <taxon>Salinarimonadaceae</taxon>
        <taxon>Salinarimonas</taxon>
    </lineage>
</organism>
<evidence type="ECO:0000259" key="2">
    <source>
        <dbReference type="Pfam" id="PF18743"/>
    </source>
</evidence>
<evidence type="ECO:0000313" key="3">
    <source>
        <dbReference type="EMBL" id="GGK26207.1"/>
    </source>
</evidence>
<feature type="compositionally biased region" description="Basic and acidic residues" evidence="1">
    <location>
        <begin position="212"/>
        <end position="223"/>
    </location>
</feature>
<evidence type="ECO:0000256" key="1">
    <source>
        <dbReference type="SAM" id="MobiDB-lite"/>
    </source>
</evidence>
<dbReference type="EMBL" id="BMMF01000003">
    <property type="protein sequence ID" value="GGK26207.1"/>
    <property type="molecule type" value="Genomic_DNA"/>
</dbReference>
<name>A0A917Q4S1_9HYPH</name>